<reference evidence="3" key="1">
    <citation type="journal article" date="2019" name="Int. J. Syst. Evol. Microbiol.">
        <title>The Global Catalogue of Microorganisms (GCM) 10K type strain sequencing project: providing services to taxonomists for standard genome sequencing and annotation.</title>
        <authorList>
            <consortium name="The Broad Institute Genomics Platform"/>
            <consortium name="The Broad Institute Genome Sequencing Center for Infectious Disease"/>
            <person name="Wu L."/>
            <person name="Ma J."/>
        </authorList>
    </citation>
    <scope>NUCLEOTIDE SEQUENCE [LARGE SCALE GENOMIC DNA]</scope>
    <source>
        <strain evidence="3">JCM 19015</strain>
    </source>
</reference>
<gene>
    <name evidence="2" type="ORF">GCM10025783_25540</name>
</gene>
<evidence type="ECO:0000313" key="2">
    <source>
        <dbReference type="EMBL" id="GAA4751802.1"/>
    </source>
</evidence>
<dbReference type="PROSITE" id="PS51186">
    <property type="entry name" value="GNAT"/>
    <property type="match status" value="1"/>
</dbReference>
<sequence>MSPGDGPAAHDPQVLREDDPGVAVLLAGGWVVAHRSWGARLRVIDPERLRALVATAEARGCTVVEAGSEADPGIAALEASVREDYPGGPATAPAEHDEAALAALRERGTRFFAALDDGEVVAVTAIERDGERAETDFTAVARTHRRRGLAEAVKAASVLALAAEGVQVFGTGGADENAASLAMNARLGYAVTERWLTLVPPR</sequence>
<dbReference type="SUPFAM" id="SSF55729">
    <property type="entry name" value="Acyl-CoA N-acyltransferases (Nat)"/>
    <property type="match status" value="1"/>
</dbReference>
<keyword evidence="3" id="KW-1185">Reference proteome</keyword>
<accession>A0ABP8ZBF2</accession>
<feature type="domain" description="N-acetyltransferase" evidence="1">
    <location>
        <begin position="62"/>
        <end position="202"/>
    </location>
</feature>
<dbReference type="InterPro" id="IPR000182">
    <property type="entry name" value="GNAT_dom"/>
</dbReference>
<name>A0ABP8ZBF2_9MICO</name>
<organism evidence="2 3">
    <name type="scientific">Amnibacterium soli</name>
    <dbReference type="NCBI Taxonomy" id="1282736"/>
    <lineage>
        <taxon>Bacteria</taxon>
        <taxon>Bacillati</taxon>
        <taxon>Actinomycetota</taxon>
        <taxon>Actinomycetes</taxon>
        <taxon>Micrococcales</taxon>
        <taxon>Microbacteriaceae</taxon>
        <taxon>Amnibacterium</taxon>
    </lineage>
</organism>
<evidence type="ECO:0000259" key="1">
    <source>
        <dbReference type="PROSITE" id="PS51186"/>
    </source>
</evidence>
<dbReference type="Proteomes" id="UP001500121">
    <property type="component" value="Unassembled WGS sequence"/>
</dbReference>
<evidence type="ECO:0000313" key="3">
    <source>
        <dbReference type="Proteomes" id="UP001500121"/>
    </source>
</evidence>
<dbReference type="Pfam" id="PF00583">
    <property type="entry name" value="Acetyltransf_1"/>
    <property type="match status" value="1"/>
</dbReference>
<dbReference type="InterPro" id="IPR016181">
    <property type="entry name" value="Acyl_CoA_acyltransferase"/>
</dbReference>
<dbReference type="RefSeq" id="WP_345481644.1">
    <property type="nucleotide sequence ID" value="NZ_BAABLP010000005.1"/>
</dbReference>
<dbReference type="EMBL" id="BAABLP010000005">
    <property type="protein sequence ID" value="GAA4751802.1"/>
    <property type="molecule type" value="Genomic_DNA"/>
</dbReference>
<protein>
    <recommendedName>
        <fullName evidence="1">N-acetyltransferase domain-containing protein</fullName>
    </recommendedName>
</protein>
<dbReference type="Gene3D" id="3.40.630.30">
    <property type="match status" value="1"/>
</dbReference>
<comment type="caution">
    <text evidence="2">The sequence shown here is derived from an EMBL/GenBank/DDBJ whole genome shotgun (WGS) entry which is preliminary data.</text>
</comment>
<proteinExistence type="predicted"/>